<dbReference type="GO" id="GO:0015112">
    <property type="term" value="F:nitrate transmembrane transporter activity"/>
    <property type="evidence" value="ECO:0007669"/>
    <property type="project" value="InterPro"/>
</dbReference>
<feature type="transmembrane region" description="Helical" evidence="7">
    <location>
        <begin position="443"/>
        <end position="461"/>
    </location>
</feature>
<feature type="transmembrane region" description="Helical" evidence="7">
    <location>
        <begin position="323"/>
        <end position="344"/>
    </location>
</feature>
<dbReference type="Gene3D" id="1.20.1250.20">
    <property type="entry name" value="MFS general substrate transporter like domains"/>
    <property type="match status" value="2"/>
</dbReference>
<keyword evidence="5" id="KW-0534">Nitrate assimilation</keyword>
<dbReference type="SUPFAM" id="SSF103473">
    <property type="entry name" value="MFS general substrate transporter"/>
    <property type="match status" value="1"/>
</dbReference>
<feature type="transmembrane region" description="Helical" evidence="7">
    <location>
        <begin position="287"/>
        <end position="311"/>
    </location>
</feature>
<keyword evidence="3 7" id="KW-0812">Transmembrane</keyword>
<dbReference type="PANTHER" id="PTHR23515">
    <property type="entry name" value="HIGH-AFFINITY NITRATE TRANSPORTER 2.3"/>
    <property type="match status" value="1"/>
</dbReference>
<sequence length="472" mass="51402">MFGFTGKQKSALHLTWVAFFLTFVAWFNMAPFHSAMMKFAGLSSDQIHTLMIANVALTIPARILIGVLVDGYGPKNVFSCLLLFASGVCFYFALATDFTSFLIARLLMGIVGAGFVVGIKMVAEWFPPGKMGIAQGIYAGWGNFGAAAAAFSLPVIGLLFSEETGWRVATAFPGLLCLLWAGVYWKYAEELPEQGRKFKVSLSHSIAVTSRRDMALQVGLLLPIYGALLVFIWKLTHPPLPILSPGIAWFFYSGIVVLFAVSAWACIQNNSARISAGRIPKEEQYEFRQVLILSLVYALTFGSNLAVISMFPRFLETHFQLNVASAGALGSSFAILNLVARPAGGWLSDIIGRRRTLFILVLGTMVSYFLISKAISGWPLGVVIGLALLCSMFLQAGSGACYAMVPLIRKDLTGKMAGMVGAYGNVGAVFFLTIFSFVNEQSFFYILAGYASLVLLSLLFLKSFKDLHASYH</sequence>
<dbReference type="InterPro" id="IPR020846">
    <property type="entry name" value="MFS_dom"/>
</dbReference>
<evidence type="ECO:0000256" key="3">
    <source>
        <dbReference type="ARBA" id="ARBA00022692"/>
    </source>
</evidence>
<accession>A0A3B1D2I1</accession>
<dbReference type="InterPro" id="IPR011701">
    <property type="entry name" value="MFS"/>
</dbReference>
<feature type="transmembrane region" description="Helical" evidence="7">
    <location>
        <begin position="356"/>
        <end position="376"/>
    </location>
</feature>
<name>A0A3B1D2I1_9ZZZZ</name>
<feature type="transmembrane region" description="Helical" evidence="7">
    <location>
        <begin position="166"/>
        <end position="187"/>
    </location>
</feature>
<feature type="transmembrane region" description="Helical" evidence="7">
    <location>
        <begin position="76"/>
        <end position="94"/>
    </location>
</feature>
<keyword evidence="4 7" id="KW-1133">Transmembrane helix</keyword>
<comment type="similarity">
    <text evidence="2">Belongs to the major facilitator superfamily. Nitrate/nitrite porter (TC 2.A.1.8) family.</text>
</comment>
<dbReference type="InterPro" id="IPR044772">
    <property type="entry name" value="NO3_transporter"/>
</dbReference>
<dbReference type="GO" id="GO:0042128">
    <property type="term" value="P:nitrate assimilation"/>
    <property type="evidence" value="ECO:0007669"/>
    <property type="project" value="UniProtKB-KW"/>
</dbReference>
<feature type="domain" description="Major facilitator superfamily (MFS) profile" evidence="8">
    <location>
        <begin position="11"/>
        <end position="466"/>
    </location>
</feature>
<dbReference type="EMBL" id="UOGG01000137">
    <property type="protein sequence ID" value="VAX30993.1"/>
    <property type="molecule type" value="Genomic_DNA"/>
</dbReference>
<dbReference type="PROSITE" id="PS50850">
    <property type="entry name" value="MFS"/>
    <property type="match status" value="1"/>
</dbReference>
<evidence type="ECO:0000256" key="2">
    <source>
        <dbReference type="ARBA" id="ARBA00008432"/>
    </source>
</evidence>
<proteinExistence type="inferred from homology"/>
<evidence type="ECO:0000256" key="6">
    <source>
        <dbReference type="ARBA" id="ARBA00023136"/>
    </source>
</evidence>
<feature type="transmembrane region" description="Helical" evidence="7">
    <location>
        <begin position="417"/>
        <end position="437"/>
    </location>
</feature>
<dbReference type="AlphaFoldDB" id="A0A3B1D2I1"/>
<feature type="transmembrane region" description="Helical" evidence="7">
    <location>
        <begin position="12"/>
        <end position="30"/>
    </location>
</feature>
<feature type="transmembrane region" description="Helical" evidence="7">
    <location>
        <begin position="106"/>
        <end position="126"/>
    </location>
</feature>
<dbReference type="GO" id="GO:0016020">
    <property type="term" value="C:membrane"/>
    <property type="evidence" value="ECO:0007669"/>
    <property type="project" value="UniProtKB-SubCell"/>
</dbReference>
<protein>
    <submittedName>
        <fullName evidence="9">Nitrate/nitrite transporter</fullName>
    </submittedName>
</protein>
<evidence type="ECO:0000256" key="1">
    <source>
        <dbReference type="ARBA" id="ARBA00004141"/>
    </source>
</evidence>
<keyword evidence="6 7" id="KW-0472">Membrane</keyword>
<gene>
    <name evidence="9" type="ORF">MNBD_NITROSPINAE05-1470</name>
</gene>
<evidence type="ECO:0000259" key="8">
    <source>
        <dbReference type="PROSITE" id="PS50850"/>
    </source>
</evidence>
<feature type="transmembrane region" description="Helical" evidence="7">
    <location>
        <begin position="247"/>
        <end position="267"/>
    </location>
</feature>
<evidence type="ECO:0000256" key="7">
    <source>
        <dbReference type="SAM" id="Phobius"/>
    </source>
</evidence>
<organism evidence="9">
    <name type="scientific">hydrothermal vent metagenome</name>
    <dbReference type="NCBI Taxonomy" id="652676"/>
    <lineage>
        <taxon>unclassified sequences</taxon>
        <taxon>metagenomes</taxon>
        <taxon>ecological metagenomes</taxon>
    </lineage>
</organism>
<reference evidence="9" key="1">
    <citation type="submission" date="2018-06" db="EMBL/GenBank/DDBJ databases">
        <authorList>
            <person name="Zhirakovskaya E."/>
        </authorList>
    </citation>
    <scope>NUCLEOTIDE SEQUENCE</scope>
</reference>
<feature type="transmembrane region" description="Helical" evidence="7">
    <location>
        <begin position="382"/>
        <end position="405"/>
    </location>
</feature>
<evidence type="ECO:0000256" key="4">
    <source>
        <dbReference type="ARBA" id="ARBA00022989"/>
    </source>
</evidence>
<evidence type="ECO:0000313" key="9">
    <source>
        <dbReference type="EMBL" id="VAX30993.1"/>
    </source>
</evidence>
<dbReference type="Pfam" id="PF07690">
    <property type="entry name" value="MFS_1"/>
    <property type="match status" value="2"/>
</dbReference>
<evidence type="ECO:0000256" key="5">
    <source>
        <dbReference type="ARBA" id="ARBA00023063"/>
    </source>
</evidence>
<dbReference type="InterPro" id="IPR036259">
    <property type="entry name" value="MFS_trans_sf"/>
</dbReference>
<comment type="subcellular location">
    <subcellularLocation>
        <location evidence="1">Membrane</location>
        <topology evidence="1">Multi-pass membrane protein</topology>
    </subcellularLocation>
</comment>
<feature type="transmembrane region" description="Helical" evidence="7">
    <location>
        <begin position="50"/>
        <end position="69"/>
    </location>
</feature>
<feature type="transmembrane region" description="Helical" evidence="7">
    <location>
        <begin position="138"/>
        <end position="160"/>
    </location>
</feature>
<feature type="transmembrane region" description="Helical" evidence="7">
    <location>
        <begin position="214"/>
        <end position="235"/>
    </location>
</feature>